<feature type="region of interest" description="Disordered" evidence="9">
    <location>
        <begin position="118"/>
        <end position="146"/>
    </location>
</feature>
<dbReference type="CDD" id="cd00534">
    <property type="entry name" value="DHNA_DHNTPE"/>
    <property type="match status" value="1"/>
</dbReference>
<evidence type="ECO:0000256" key="3">
    <source>
        <dbReference type="ARBA" id="ARBA00005708"/>
    </source>
</evidence>
<evidence type="ECO:0000313" key="11">
    <source>
        <dbReference type="EMBL" id="EFK55607.1"/>
    </source>
</evidence>
<evidence type="ECO:0000313" key="12">
    <source>
        <dbReference type="Proteomes" id="UP000004208"/>
    </source>
</evidence>
<dbReference type="HOGENOM" id="CLU_112632_1_1_11"/>
<evidence type="ECO:0000256" key="1">
    <source>
        <dbReference type="ARBA" id="ARBA00001353"/>
    </source>
</evidence>
<dbReference type="RefSeq" id="WP_005288524.1">
    <property type="nucleotide sequence ID" value="NZ_CM000961.1"/>
</dbReference>
<keyword evidence="12" id="KW-1185">Reference proteome</keyword>
<dbReference type="EC" id="4.1.2.25" evidence="8"/>
<dbReference type="NCBIfam" id="TIGR00525">
    <property type="entry name" value="folB"/>
    <property type="match status" value="1"/>
</dbReference>
<gene>
    <name evidence="11" type="primary">folB</name>
    <name evidence="11" type="ORF">HMPREF0291_10865</name>
</gene>
<comment type="catalytic activity">
    <reaction evidence="1 8">
        <text>7,8-dihydroneopterin = 6-hydroxymethyl-7,8-dihydropterin + glycolaldehyde</text>
        <dbReference type="Rhea" id="RHEA:10540"/>
        <dbReference type="ChEBI" id="CHEBI:17001"/>
        <dbReference type="ChEBI" id="CHEBI:17071"/>
        <dbReference type="ChEBI" id="CHEBI:44841"/>
        <dbReference type="EC" id="4.1.2.25"/>
    </reaction>
</comment>
<dbReference type="PANTHER" id="PTHR42844:SF1">
    <property type="entry name" value="DIHYDRONEOPTERIN ALDOLASE 1-RELATED"/>
    <property type="match status" value="1"/>
</dbReference>
<dbReference type="GO" id="GO:0004150">
    <property type="term" value="F:dihydroneopterin aldolase activity"/>
    <property type="evidence" value="ECO:0007669"/>
    <property type="project" value="UniProtKB-UniRule"/>
</dbReference>
<dbReference type="eggNOG" id="COG1539">
    <property type="taxonomic scope" value="Bacteria"/>
</dbReference>
<comment type="function">
    <text evidence="8">Catalyzes the conversion of 7,8-dihydroneopterin to 6-hydroxymethyl-7,8-dihydropterin.</text>
</comment>
<keyword evidence="4 8" id="KW-0289">Folate biosynthesis</keyword>
<evidence type="ECO:0000256" key="4">
    <source>
        <dbReference type="ARBA" id="ARBA00022909"/>
    </source>
</evidence>
<proteinExistence type="inferred from homology"/>
<accession>D7W9Z0</accession>
<keyword evidence="5 8" id="KW-0456">Lyase</keyword>
<evidence type="ECO:0000256" key="9">
    <source>
        <dbReference type="SAM" id="MobiDB-lite"/>
    </source>
</evidence>
<dbReference type="SUPFAM" id="SSF55620">
    <property type="entry name" value="Tetrahydrobiopterin biosynthesis enzymes-like"/>
    <property type="match status" value="1"/>
</dbReference>
<evidence type="ECO:0000256" key="7">
    <source>
        <dbReference type="ARBA" id="ARBA00052077"/>
    </source>
</evidence>
<dbReference type="EMBL" id="ACLJ02000001">
    <property type="protein sequence ID" value="EFK55607.1"/>
    <property type="molecule type" value="Genomic_DNA"/>
</dbReference>
<dbReference type="UniPathway" id="UPA00077">
    <property type="reaction ID" value="UER00154"/>
</dbReference>
<comment type="catalytic activity">
    <reaction evidence="7">
        <text>7,8-dihydroneopterin + O2 = 7,8-dihydroxanthopterin + glycolaldehyde + formate + H(+)</text>
        <dbReference type="Rhea" id="RHEA:45332"/>
        <dbReference type="ChEBI" id="CHEBI:15378"/>
        <dbReference type="ChEBI" id="CHEBI:15379"/>
        <dbReference type="ChEBI" id="CHEBI:15740"/>
        <dbReference type="ChEBI" id="CHEBI:17001"/>
        <dbReference type="ChEBI" id="CHEBI:17071"/>
        <dbReference type="ChEBI" id="CHEBI:85130"/>
        <dbReference type="EC" id="1.13.11.81"/>
    </reaction>
</comment>
<feature type="domain" description="Dihydroneopterin aldolase/epimerase" evidence="10">
    <location>
        <begin position="5"/>
        <end position="118"/>
    </location>
</feature>
<dbReference type="Proteomes" id="UP000004208">
    <property type="component" value="Unassembled WGS sequence"/>
</dbReference>
<dbReference type="PANTHER" id="PTHR42844">
    <property type="entry name" value="DIHYDRONEOPTERIN ALDOLASE 1-RELATED"/>
    <property type="match status" value="1"/>
</dbReference>
<organism evidence="11 12">
    <name type="scientific">Corynebacterium genitalium ATCC 33030</name>
    <dbReference type="NCBI Taxonomy" id="585529"/>
    <lineage>
        <taxon>Bacteria</taxon>
        <taxon>Bacillati</taxon>
        <taxon>Actinomycetota</taxon>
        <taxon>Actinomycetes</taxon>
        <taxon>Mycobacteriales</taxon>
        <taxon>Corynebacteriaceae</taxon>
        <taxon>Corynebacterium</taxon>
    </lineage>
</organism>
<comment type="pathway">
    <text evidence="2 8">Cofactor biosynthesis; tetrahydrofolate biosynthesis; 2-amino-4-hydroxy-6-hydroxymethyl-7,8-dihydropteridine diphosphate from 7,8-dihydroneopterin triphosphate: step 3/4.</text>
</comment>
<dbReference type="AlphaFoldDB" id="D7W9Z0"/>
<dbReference type="SMART" id="SM00905">
    <property type="entry name" value="FolB"/>
    <property type="match status" value="1"/>
</dbReference>
<dbReference type="GO" id="GO:0046656">
    <property type="term" value="P:folic acid biosynthetic process"/>
    <property type="evidence" value="ECO:0007669"/>
    <property type="project" value="UniProtKB-UniRule"/>
</dbReference>
<name>D7W9Z0_9CORY</name>
<dbReference type="InterPro" id="IPR006157">
    <property type="entry name" value="FolB_dom"/>
</dbReference>
<dbReference type="Gene3D" id="3.30.1130.10">
    <property type="match status" value="1"/>
</dbReference>
<dbReference type="NCBIfam" id="TIGR00526">
    <property type="entry name" value="folB_dom"/>
    <property type="match status" value="1"/>
</dbReference>
<dbReference type="GO" id="GO:0046654">
    <property type="term" value="P:tetrahydrofolate biosynthetic process"/>
    <property type="evidence" value="ECO:0007669"/>
    <property type="project" value="UniProtKB-UniRule"/>
</dbReference>
<evidence type="ECO:0000259" key="10">
    <source>
        <dbReference type="SMART" id="SM00905"/>
    </source>
</evidence>
<dbReference type="STRING" id="585529.HMPREF0291_10865"/>
<comment type="similarity">
    <text evidence="3 8">Belongs to the DHNA family.</text>
</comment>
<evidence type="ECO:0000256" key="5">
    <source>
        <dbReference type="ARBA" id="ARBA00023239"/>
    </source>
</evidence>
<dbReference type="OrthoDB" id="3212934at2"/>
<evidence type="ECO:0000256" key="2">
    <source>
        <dbReference type="ARBA" id="ARBA00005013"/>
    </source>
</evidence>
<comment type="caution">
    <text evidence="11">The sequence shown here is derived from an EMBL/GenBank/DDBJ whole genome shotgun (WGS) entry which is preliminary data.</text>
</comment>
<evidence type="ECO:0000256" key="6">
    <source>
        <dbReference type="ARBA" id="ARBA00032903"/>
    </source>
</evidence>
<reference evidence="11" key="1">
    <citation type="submission" date="2010-06" db="EMBL/GenBank/DDBJ databases">
        <authorList>
            <person name="Muzny D."/>
            <person name="Qin X."/>
            <person name="Buhay C."/>
            <person name="Dugan-Rocha S."/>
            <person name="Ding Y."/>
            <person name="Chen G."/>
            <person name="Hawes A."/>
            <person name="Holder M."/>
            <person name="Jhangiani S."/>
            <person name="Johnson A."/>
            <person name="Khan Z."/>
            <person name="Li Z."/>
            <person name="Liu W."/>
            <person name="Liu X."/>
            <person name="Perez L."/>
            <person name="Shen H."/>
            <person name="Wang Q."/>
            <person name="Watt J."/>
            <person name="Xi L."/>
            <person name="Xin Y."/>
            <person name="Zhou J."/>
            <person name="Deng J."/>
            <person name="Jiang H."/>
            <person name="Liu Y."/>
            <person name="Qu J."/>
            <person name="Song X.-Z."/>
            <person name="Zhang L."/>
            <person name="Villasana D."/>
            <person name="Johnson A."/>
            <person name="Liu J."/>
            <person name="Liyanage D."/>
            <person name="Lorensuhewa L."/>
            <person name="Robinson T."/>
            <person name="Song A."/>
            <person name="Song B.-B."/>
            <person name="Dinh H."/>
            <person name="Thornton R."/>
            <person name="Coyle M."/>
            <person name="Francisco L."/>
            <person name="Jackson L."/>
            <person name="Javaid M."/>
            <person name="Korchina V."/>
            <person name="Kovar C."/>
            <person name="Mata R."/>
            <person name="Mathew T."/>
            <person name="Ngo R."/>
            <person name="Nguyen L."/>
            <person name="Nguyen N."/>
            <person name="Okwuonu G."/>
            <person name="Ongeri F."/>
            <person name="Pham C."/>
            <person name="Simmons D."/>
            <person name="Wilczek-Boney K."/>
            <person name="Hale W."/>
            <person name="Jakkamsetti A."/>
            <person name="Pham P."/>
            <person name="Ruth R."/>
            <person name="San Lucas F."/>
            <person name="Warren J."/>
            <person name="Zhang J."/>
            <person name="Zhao Z."/>
            <person name="Zhou C."/>
            <person name="Zhu D."/>
            <person name="Lee S."/>
            <person name="Bess C."/>
            <person name="Blankenburg K."/>
            <person name="Forbes L."/>
            <person name="Fu Q."/>
            <person name="Gubbala S."/>
            <person name="Hirani K."/>
            <person name="Jayaseelan J.C."/>
            <person name="Lara F."/>
            <person name="Munidasa M."/>
            <person name="Palculict T."/>
            <person name="Patil S."/>
            <person name="Pu L.-L."/>
            <person name="Saada N."/>
            <person name="Tang L."/>
            <person name="Weissenberger G."/>
            <person name="Zhu Y."/>
            <person name="Hemphill L."/>
            <person name="Shang Y."/>
            <person name="Youmans B."/>
            <person name="Ayvaz T."/>
            <person name="Ross M."/>
            <person name="Santibanez J."/>
            <person name="Aqrawi P."/>
            <person name="Gross S."/>
            <person name="Joshi V."/>
            <person name="Fowler G."/>
            <person name="Nazareth L."/>
            <person name="Reid J."/>
            <person name="Worley K."/>
            <person name="Petrosino J."/>
            <person name="Highlander S."/>
            <person name="Gibbs R."/>
        </authorList>
    </citation>
    <scope>NUCLEOTIDE SEQUENCE [LARGE SCALE GENOMIC DNA]</scope>
    <source>
        <strain evidence="11">ATCC 33030</strain>
    </source>
</reference>
<sequence>MADRIQLTGIQVHANHGVLPHETEFGQPFTVDITCWLDFAAAAAGDDLTQTVNYAALAQLAVDIAGGTARQLIETVATEIADAALAEFTQLHAIEVTVHKPHAPVGVALDDVAVTSRRSRKTAASMPTMVRPSTPGAPGHAGTEEA</sequence>
<evidence type="ECO:0000256" key="8">
    <source>
        <dbReference type="RuleBase" id="RU362079"/>
    </source>
</evidence>
<dbReference type="Pfam" id="PF02152">
    <property type="entry name" value="FolB"/>
    <property type="match status" value="1"/>
</dbReference>
<dbReference type="InterPro" id="IPR043133">
    <property type="entry name" value="GTP-CH-I_C/QueF"/>
</dbReference>
<protein>
    <recommendedName>
        <fullName evidence="6 8">7,8-dihydroneopterin aldolase</fullName>
        <ecNumber evidence="8">4.1.2.25</ecNumber>
    </recommendedName>
</protein>
<dbReference type="FunFam" id="3.30.1130.10:FF:000003">
    <property type="entry name" value="7,8-dihydroneopterin aldolase"/>
    <property type="match status" value="1"/>
</dbReference>
<dbReference type="InterPro" id="IPR006156">
    <property type="entry name" value="Dihydroneopterin_aldolase"/>
</dbReference>
<dbReference type="GO" id="GO:0005737">
    <property type="term" value="C:cytoplasm"/>
    <property type="evidence" value="ECO:0007669"/>
    <property type="project" value="TreeGrafter"/>
</dbReference>